<evidence type="ECO:0000256" key="1">
    <source>
        <dbReference type="SAM" id="MobiDB-lite"/>
    </source>
</evidence>
<dbReference type="RefSeq" id="WP_258827960.1">
    <property type="nucleotide sequence ID" value="NZ_JANUHA010000006.1"/>
</dbReference>
<accession>A0ABT2AL42</accession>
<evidence type="ECO:0000313" key="3">
    <source>
        <dbReference type="Proteomes" id="UP001206572"/>
    </source>
</evidence>
<reference evidence="2 3" key="1">
    <citation type="submission" date="2022-08" db="EMBL/GenBank/DDBJ databases">
        <title>Reclassification of Massilia species as members of the genera Telluria, Duganella, Pseudoduganella, Mokoshia gen. nov. and Zemynaea gen. nov. using orthogonal and non-orthogonal genome-based approaches.</title>
        <authorList>
            <person name="Bowman J.P."/>
        </authorList>
    </citation>
    <scope>NUCLEOTIDE SEQUENCE [LARGE SCALE GENOMIC DNA]</scope>
    <source>
        <strain evidence="2 3">JCM 31661</strain>
    </source>
</reference>
<gene>
    <name evidence="2" type="ORF">NX780_11295</name>
</gene>
<comment type="caution">
    <text evidence="2">The sequence shown here is derived from an EMBL/GenBank/DDBJ whole genome shotgun (WGS) entry which is preliminary data.</text>
</comment>
<feature type="region of interest" description="Disordered" evidence="1">
    <location>
        <begin position="1"/>
        <end position="25"/>
    </location>
</feature>
<keyword evidence="3" id="KW-1185">Reference proteome</keyword>
<organism evidence="2 3">
    <name type="scientific">Massilia agri</name>
    <dbReference type="NCBI Taxonomy" id="1886785"/>
    <lineage>
        <taxon>Bacteria</taxon>
        <taxon>Pseudomonadati</taxon>
        <taxon>Pseudomonadota</taxon>
        <taxon>Betaproteobacteria</taxon>
        <taxon>Burkholderiales</taxon>
        <taxon>Oxalobacteraceae</taxon>
        <taxon>Telluria group</taxon>
        <taxon>Massilia</taxon>
    </lineage>
</organism>
<dbReference type="Proteomes" id="UP001206572">
    <property type="component" value="Unassembled WGS sequence"/>
</dbReference>
<evidence type="ECO:0000313" key="2">
    <source>
        <dbReference type="EMBL" id="MCS0596935.1"/>
    </source>
</evidence>
<sequence>MTRKIGSKHEAQHRGKKERQEIRRTNIAREAVKMAEARAKYRNQVKGRPQEQASATA</sequence>
<dbReference type="EMBL" id="JANUHA010000006">
    <property type="protein sequence ID" value="MCS0596935.1"/>
    <property type="molecule type" value="Genomic_DNA"/>
</dbReference>
<feature type="region of interest" description="Disordered" evidence="1">
    <location>
        <begin position="38"/>
        <end position="57"/>
    </location>
</feature>
<name>A0ABT2AL42_9BURK</name>
<feature type="compositionally biased region" description="Basic and acidic residues" evidence="1">
    <location>
        <begin position="7"/>
        <end position="24"/>
    </location>
</feature>
<protein>
    <submittedName>
        <fullName evidence="2">Uncharacterized protein</fullName>
    </submittedName>
</protein>
<proteinExistence type="predicted"/>